<name>A0AB39JC77_9VIRU</name>
<evidence type="ECO:0000313" key="1">
    <source>
        <dbReference type="EMBL" id="XDO01990.1"/>
    </source>
</evidence>
<gene>
    <name evidence="1" type="ORF">FloV-SA2_00171</name>
</gene>
<accession>A0AB39JC77</accession>
<organism evidence="1">
    <name type="scientific">Florenciella sp. virus SA2</name>
    <dbReference type="NCBI Taxonomy" id="3240092"/>
    <lineage>
        <taxon>Viruses</taxon>
    </lineage>
</organism>
<protein>
    <submittedName>
        <fullName evidence="1">Uncharacterized protein</fullName>
    </submittedName>
</protein>
<dbReference type="EMBL" id="PP542043">
    <property type="protein sequence ID" value="XDO01990.1"/>
    <property type="molecule type" value="Genomic_DNA"/>
</dbReference>
<reference evidence="1" key="1">
    <citation type="submission" date="2024-03" db="EMBL/GenBank/DDBJ databases">
        <title>Eukaryotic viruses encode the ribosomal protein eL40.</title>
        <authorList>
            <person name="Thomy J."/>
            <person name="Schvarcz C.R."/>
            <person name="McBeain K.A."/>
            <person name="Edwards K.F."/>
            <person name="Steward G.F."/>
        </authorList>
    </citation>
    <scope>NUCLEOTIDE SEQUENCE</scope>
    <source>
        <strain evidence="1">FloV-SA2</strain>
    </source>
</reference>
<sequence length="268" mass="32646">MKNYIDYSNNYKNKIKYDIIEKNKNIIIYSSNNLWNYYYSLNLLKHKSKSNLKYSRKIVFNYNSNDLFFNISDIHIEIDFELLGVNEYGIFIDFFNHIKDNIVLNNKTYYILCLNFQNIKKELLEVFYIFMNHNNIHFIFLTNQISFIHNNILKISIVKKLYNPPLLYENQSQQDYLNKLISIIVKKDPCLFEIREIIYNILVFNYNIYESFQLIIDKLIKQNYIEMSDLNNVMKEYTQFICKYNNNYRSIFHIESFILVLINLKNKQ</sequence>
<proteinExistence type="predicted"/>